<dbReference type="STRING" id="592010.GCWU000182_000841"/>
<keyword evidence="4" id="KW-0012">Acyltransferase</keyword>
<dbReference type="InterPro" id="IPR016181">
    <property type="entry name" value="Acyl_CoA_acyltransferase"/>
</dbReference>
<comment type="catalytic activity">
    <reaction evidence="5">
        <text>glycyl-tRNA(Gly) + acetyl-CoA = N-acetylglycyl-tRNA(Gly) + CoA + H(+)</text>
        <dbReference type="Rhea" id="RHEA:81867"/>
        <dbReference type="Rhea" id="RHEA-COMP:9683"/>
        <dbReference type="Rhea" id="RHEA-COMP:19766"/>
        <dbReference type="ChEBI" id="CHEBI:15378"/>
        <dbReference type="ChEBI" id="CHEBI:57287"/>
        <dbReference type="ChEBI" id="CHEBI:57288"/>
        <dbReference type="ChEBI" id="CHEBI:78522"/>
        <dbReference type="ChEBI" id="CHEBI:232036"/>
    </reaction>
</comment>
<organism evidence="7 8">
    <name type="scientific">Abiotrophia defectiva ATCC 49176</name>
    <dbReference type="NCBI Taxonomy" id="592010"/>
    <lineage>
        <taxon>Bacteria</taxon>
        <taxon>Bacillati</taxon>
        <taxon>Bacillota</taxon>
        <taxon>Bacilli</taxon>
        <taxon>Lactobacillales</taxon>
        <taxon>Aerococcaceae</taxon>
        <taxon>Abiotrophia</taxon>
    </lineage>
</organism>
<protein>
    <submittedName>
        <fullName evidence="7">Acetyltransferase, GNAT family</fullName>
    </submittedName>
</protein>
<name>W1Q3P5_ABIDE</name>
<dbReference type="eggNOG" id="COG0454">
    <property type="taxonomic scope" value="Bacteria"/>
</dbReference>
<feature type="domain" description="N-acetyltransferase" evidence="6">
    <location>
        <begin position="1"/>
        <end position="169"/>
    </location>
</feature>
<keyword evidence="3" id="KW-0808">Transferase</keyword>
<evidence type="ECO:0000256" key="2">
    <source>
        <dbReference type="ARBA" id="ARBA00022649"/>
    </source>
</evidence>
<dbReference type="EMBL" id="ACIN03000005">
    <property type="protein sequence ID" value="ESK65776.1"/>
    <property type="molecule type" value="Genomic_DNA"/>
</dbReference>
<dbReference type="RefSeq" id="WP_023391492.1">
    <property type="nucleotide sequence ID" value="NZ_KI535340.1"/>
</dbReference>
<dbReference type="AlphaFoldDB" id="W1Q3P5"/>
<evidence type="ECO:0000256" key="1">
    <source>
        <dbReference type="ARBA" id="ARBA00022491"/>
    </source>
</evidence>
<evidence type="ECO:0000256" key="5">
    <source>
        <dbReference type="ARBA" id="ARBA00049880"/>
    </source>
</evidence>
<evidence type="ECO:0000256" key="4">
    <source>
        <dbReference type="ARBA" id="ARBA00023315"/>
    </source>
</evidence>
<dbReference type="Proteomes" id="UP000019050">
    <property type="component" value="Unassembled WGS sequence"/>
</dbReference>
<evidence type="ECO:0000259" key="6">
    <source>
        <dbReference type="PROSITE" id="PS51186"/>
    </source>
</evidence>
<dbReference type="PROSITE" id="PS51186">
    <property type="entry name" value="GNAT"/>
    <property type="match status" value="1"/>
</dbReference>
<dbReference type="GeneID" id="84816922"/>
<dbReference type="OrthoDB" id="2298652at2"/>
<dbReference type="Pfam" id="PF13508">
    <property type="entry name" value="Acetyltransf_7"/>
    <property type="match status" value="1"/>
</dbReference>
<dbReference type="Gene3D" id="3.40.630.30">
    <property type="match status" value="1"/>
</dbReference>
<comment type="caution">
    <text evidence="7">The sequence shown here is derived from an EMBL/GenBank/DDBJ whole genome shotgun (WGS) entry which is preliminary data.</text>
</comment>
<dbReference type="SUPFAM" id="SSF55729">
    <property type="entry name" value="Acyl-CoA N-acyltransferases (Nat)"/>
    <property type="match status" value="1"/>
</dbReference>
<dbReference type="PANTHER" id="PTHR36449">
    <property type="entry name" value="ACETYLTRANSFERASE-RELATED"/>
    <property type="match status" value="1"/>
</dbReference>
<gene>
    <name evidence="7" type="ORF">GCWU000182_000841</name>
</gene>
<keyword evidence="8" id="KW-1185">Reference proteome</keyword>
<dbReference type="HOGENOM" id="CLU_1425167_0_0_9"/>
<evidence type="ECO:0000256" key="3">
    <source>
        <dbReference type="ARBA" id="ARBA00022679"/>
    </source>
</evidence>
<dbReference type="InterPro" id="IPR000182">
    <property type="entry name" value="GNAT_dom"/>
</dbReference>
<dbReference type="PANTHER" id="PTHR36449:SF1">
    <property type="entry name" value="ACETYLTRANSFERASE"/>
    <property type="match status" value="1"/>
</dbReference>
<evidence type="ECO:0000313" key="8">
    <source>
        <dbReference type="Proteomes" id="UP000019050"/>
    </source>
</evidence>
<sequence>MEKLDLVPIGSALINEQELRRFNCGNQNINDFLVFQARQFDIDNRAATFLLLKKRELLGFYTLVVGELEVKNTEEQCLIQRPYVNLAYFAIDEKYHHKGYGKVMMGEVFQSVAVISFYAGVEIIYLEAVDDSVQFYEKLGFKLFKPKRRPELMQCDTSKIEFPMFITVKTLYQNNYYGYLQNYVRNTIEK</sequence>
<proteinExistence type="predicted"/>
<keyword evidence="2" id="KW-1277">Toxin-antitoxin system</keyword>
<dbReference type="GO" id="GO:0016747">
    <property type="term" value="F:acyltransferase activity, transferring groups other than amino-acyl groups"/>
    <property type="evidence" value="ECO:0007669"/>
    <property type="project" value="InterPro"/>
</dbReference>
<reference evidence="7" key="1">
    <citation type="submission" date="2013-06" db="EMBL/GenBank/DDBJ databases">
        <authorList>
            <person name="Weinstock G."/>
            <person name="Sodergren E."/>
            <person name="Clifton S."/>
            <person name="Fulton L."/>
            <person name="Fulton B."/>
            <person name="Courtney L."/>
            <person name="Fronick C."/>
            <person name="Harrison M."/>
            <person name="Strong C."/>
            <person name="Farmer C."/>
            <person name="Delahaunty K."/>
            <person name="Markovic C."/>
            <person name="Hall O."/>
            <person name="Minx P."/>
            <person name="Tomlinson C."/>
            <person name="Mitreva M."/>
            <person name="Nelson J."/>
            <person name="Hou S."/>
            <person name="Wollam A."/>
            <person name="Pepin K.H."/>
            <person name="Johnson M."/>
            <person name="Bhonagiri V."/>
            <person name="Nash W.E."/>
            <person name="Warren W."/>
            <person name="Chinwalla A."/>
            <person name="Mardis E.R."/>
            <person name="Wilson R.K."/>
        </authorList>
    </citation>
    <scope>NUCLEOTIDE SEQUENCE [LARGE SCALE GENOMIC DNA]</scope>
    <source>
        <strain evidence="7">ATCC 49176</strain>
    </source>
</reference>
<evidence type="ECO:0000313" key="7">
    <source>
        <dbReference type="EMBL" id="ESK65776.1"/>
    </source>
</evidence>
<accession>W1Q3P5</accession>
<keyword evidence="1" id="KW-0678">Repressor</keyword>